<dbReference type="PROSITE" id="PS50842">
    <property type="entry name" value="EXPANSIN_EG45"/>
    <property type="match status" value="1"/>
</dbReference>
<dbReference type="Gene3D" id="2.40.40.10">
    <property type="entry name" value="RlpA-like domain"/>
    <property type="match status" value="1"/>
</dbReference>
<protein>
    <recommendedName>
        <fullName evidence="2">Expansin-like EG45 domain-containing protein</fullName>
    </recommendedName>
</protein>
<keyword evidence="1" id="KW-0732">Signal</keyword>
<dbReference type="CDD" id="cd22272">
    <property type="entry name" value="DPBB_EXLX1-like"/>
    <property type="match status" value="1"/>
</dbReference>
<gene>
    <name evidence="3" type="ORF">CYFUS_002732</name>
</gene>
<sequence length="233" mass="25144">MHTERLVPDRWLAAPLLLLLAGCGDTNSGGPLLPLGDYQKGLITFYDATGAGNCSFDASPSDLDVAAINIGQYRNSAMCGACAEVEGPLGTLRVRIVDSCPDCPDNGHLDLSRSAFAKIANPVDGRVPVRWRLVTCDTPGPVRYHFKDGSNPWWTAIQVRNHLLPVAKLEAWKNGAWVLLPRESYNYFVDTKGLGSGEIKVRVTSMDGQTLEDTLPGVSAGKTFDGKAQFQAP</sequence>
<dbReference type="InterPro" id="IPR036749">
    <property type="entry name" value="Expansin_CBD_sf"/>
</dbReference>
<dbReference type="PANTHER" id="PTHR31836:SF21">
    <property type="entry name" value="EXPANSIN-LIKE PROTEIN 7"/>
    <property type="match status" value="1"/>
</dbReference>
<dbReference type="RefSeq" id="WP_095991993.1">
    <property type="nucleotide sequence ID" value="NZ_CP022098.1"/>
</dbReference>
<feature type="domain" description="Expansin-like EG45" evidence="2">
    <location>
        <begin position="46"/>
        <end position="141"/>
    </location>
</feature>
<dbReference type="PANTHER" id="PTHR31836">
    <property type="match status" value="1"/>
</dbReference>
<dbReference type="InterPro" id="IPR049818">
    <property type="entry name" value="Expansin_EXLX1-like"/>
</dbReference>
<dbReference type="AlphaFoldDB" id="A0A250J1N8"/>
<evidence type="ECO:0000313" key="4">
    <source>
        <dbReference type="Proteomes" id="UP000217257"/>
    </source>
</evidence>
<dbReference type="EMBL" id="CP022098">
    <property type="protein sequence ID" value="ATB37311.1"/>
    <property type="molecule type" value="Genomic_DNA"/>
</dbReference>
<evidence type="ECO:0000256" key="1">
    <source>
        <dbReference type="ARBA" id="ARBA00022729"/>
    </source>
</evidence>
<accession>A0A250J1N8</accession>
<dbReference type="InterPro" id="IPR009009">
    <property type="entry name" value="RlpA-like_DPBB"/>
</dbReference>
<dbReference type="Proteomes" id="UP000217257">
    <property type="component" value="Chromosome"/>
</dbReference>
<dbReference type="Gene3D" id="2.60.40.760">
    <property type="entry name" value="Expansin, cellulose-binding-like domain"/>
    <property type="match status" value="1"/>
</dbReference>
<dbReference type="SUPFAM" id="SSF49590">
    <property type="entry name" value="PHL pollen allergen"/>
    <property type="match status" value="1"/>
</dbReference>
<dbReference type="Pfam" id="PF03330">
    <property type="entry name" value="DPBB_1"/>
    <property type="match status" value="1"/>
</dbReference>
<dbReference type="NCBIfam" id="NF041144">
    <property type="entry name" value="expansin_EXLX1"/>
    <property type="match status" value="1"/>
</dbReference>
<evidence type="ECO:0000259" key="2">
    <source>
        <dbReference type="PROSITE" id="PS50842"/>
    </source>
</evidence>
<proteinExistence type="predicted"/>
<dbReference type="SUPFAM" id="SSF50685">
    <property type="entry name" value="Barwin-like endoglucanases"/>
    <property type="match status" value="1"/>
</dbReference>
<dbReference type="InterPro" id="IPR051477">
    <property type="entry name" value="Expansin_CellWall"/>
</dbReference>
<evidence type="ECO:0000313" key="3">
    <source>
        <dbReference type="EMBL" id="ATB37311.1"/>
    </source>
</evidence>
<reference evidence="3 4" key="1">
    <citation type="submission" date="2017-06" db="EMBL/GenBank/DDBJ databases">
        <title>Sequencing and comparative analysis of myxobacterial genomes.</title>
        <authorList>
            <person name="Rupp O."/>
            <person name="Goesmann A."/>
            <person name="Sogaard-Andersen L."/>
        </authorList>
    </citation>
    <scope>NUCLEOTIDE SEQUENCE [LARGE SCALE GENOMIC DNA]</scope>
    <source>
        <strain evidence="3 4">DSM 52655</strain>
    </source>
</reference>
<dbReference type="InterPro" id="IPR007112">
    <property type="entry name" value="Expansin/allergen_DPBB_dom"/>
</dbReference>
<dbReference type="KEGG" id="cfus:CYFUS_002732"/>
<dbReference type="InterPro" id="IPR036908">
    <property type="entry name" value="RlpA-like_sf"/>
</dbReference>
<name>A0A250J1N8_9BACT</name>
<dbReference type="PROSITE" id="PS51257">
    <property type="entry name" value="PROKAR_LIPOPROTEIN"/>
    <property type="match status" value="1"/>
</dbReference>
<organism evidence="3 4">
    <name type="scientific">Cystobacter fuscus</name>
    <dbReference type="NCBI Taxonomy" id="43"/>
    <lineage>
        <taxon>Bacteria</taxon>
        <taxon>Pseudomonadati</taxon>
        <taxon>Myxococcota</taxon>
        <taxon>Myxococcia</taxon>
        <taxon>Myxococcales</taxon>
        <taxon>Cystobacterineae</taxon>
        <taxon>Archangiaceae</taxon>
        <taxon>Cystobacter</taxon>
    </lineage>
</organism>